<organism evidence="2 3">
    <name type="scientific">Lupinus luteus</name>
    <name type="common">European yellow lupine</name>
    <dbReference type="NCBI Taxonomy" id="3873"/>
    <lineage>
        <taxon>Eukaryota</taxon>
        <taxon>Viridiplantae</taxon>
        <taxon>Streptophyta</taxon>
        <taxon>Embryophyta</taxon>
        <taxon>Tracheophyta</taxon>
        <taxon>Spermatophyta</taxon>
        <taxon>Magnoliopsida</taxon>
        <taxon>eudicotyledons</taxon>
        <taxon>Gunneridae</taxon>
        <taxon>Pentapetalae</taxon>
        <taxon>rosids</taxon>
        <taxon>fabids</taxon>
        <taxon>Fabales</taxon>
        <taxon>Fabaceae</taxon>
        <taxon>Papilionoideae</taxon>
        <taxon>50 kb inversion clade</taxon>
        <taxon>genistoids sensu lato</taxon>
        <taxon>core genistoids</taxon>
        <taxon>Genisteae</taxon>
        <taxon>Lupinus</taxon>
    </lineage>
</organism>
<keyword evidence="1" id="KW-0472">Membrane</keyword>
<reference evidence="2 3" key="1">
    <citation type="submission" date="2024-03" db="EMBL/GenBank/DDBJ databases">
        <authorList>
            <person name="Martinez-Hernandez J."/>
        </authorList>
    </citation>
    <scope>NUCLEOTIDE SEQUENCE [LARGE SCALE GENOMIC DNA]</scope>
</reference>
<keyword evidence="3" id="KW-1185">Reference proteome</keyword>
<accession>A0AAV1XTM9</accession>
<proteinExistence type="predicted"/>
<dbReference type="AlphaFoldDB" id="A0AAV1XTM9"/>
<gene>
    <name evidence="2" type="ORF">LLUT_LOCUS25447</name>
</gene>
<sequence length="114" mass="12823">MKMEKGPSPLLPSLLVLGLGFLICWSSLLSILEILLSIFQLISDKFFIIFVLLILVLIVFVFIYLHSSCPFFGKLSKGLNHQIISNSSHDYDGFEFGIGTLLLVLLFIVLYNLV</sequence>
<keyword evidence="1" id="KW-0812">Transmembrane</keyword>
<evidence type="ECO:0000256" key="1">
    <source>
        <dbReference type="SAM" id="Phobius"/>
    </source>
</evidence>
<feature type="transmembrane region" description="Helical" evidence="1">
    <location>
        <begin position="96"/>
        <end position="113"/>
    </location>
</feature>
<keyword evidence="1" id="KW-1133">Transmembrane helix</keyword>
<evidence type="ECO:0000313" key="2">
    <source>
        <dbReference type="EMBL" id="CAL0324387.1"/>
    </source>
</evidence>
<protein>
    <submittedName>
        <fullName evidence="2">Uncharacterized protein</fullName>
    </submittedName>
</protein>
<evidence type="ECO:0000313" key="3">
    <source>
        <dbReference type="Proteomes" id="UP001497480"/>
    </source>
</evidence>
<name>A0AAV1XTM9_LUPLU</name>
<feature type="transmembrane region" description="Helical" evidence="1">
    <location>
        <begin position="46"/>
        <end position="65"/>
    </location>
</feature>
<dbReference type="EMBL" id="CAXHTB010000018">
    <property type="protein sequence ID" value="CAL0324387.1"/>
    <property type="molecule type" value="Genomic_DNA"/>
</dbReference>
<comment type="caution">
    <text evidence="2">The sequence shown here is derived from an EMBL/GenBank/DDBJ whole genome shotgun (WGS) entry which is preliminary data.</text>
</comment>
<feature type="transmembrane region" description="Helical" evidence="1">
    <location>
        <begin position="12"/>
        <end position="39"/>
    </location>
</feature>
<dbReference type="Proteomes" id="UP001497480">
    <property type="component" value="Unassembled WGS sequence"/>
</dbReference>